<evidence type="ECO:0000313" key="2">
    <source>
        <dbReference type="Proteomes" id="UP000006830"/>
    </source>
</evidence>
<sequence length="72" mass="8112">MNSKCHYEITRIIDRDYYLTHIKDSFEIFPISAILGPRQCGKATLAHAILNSLKISNSYLAMLGAVNISKKI</sequence>
<gene>
    <name evidence="1" type="ordered locus">A1C_05245</name>
</gene>
<proteinExistence type="predicted"/>
<dbReference type="Proteomes" id="UP000006830">
    <property type="component" value="Chromosome"/>
</dbReference>
<accession>A8GPH6</accession>
<dbReference type="AlphaFoldDB" id="A8GPH6"/>
<dbReference type="eggNOG" id="COG1373">
    <property type="taxonomic scope" value="Bacteria"/>
</dbReference>
<keyword evidence="2" id="KW-1185">Reference proteome</keyword>
<dbReference type="HOGENOM" id="CLU_2719741_0_0_5"/>
<evidence type="ECO:0000313" key="1">
    <source>
        <dbReference type="EMBL" id="ABV75301.1"/>
    </source>
</evidence>
<protein>
    <submittedName>
        <fullName evidence="1">Predicted ATPase</fullName>
    </submittedName>
</protein>
<name>A8GPH6_RICAH</name>
<dbReference type="InterPro" id="IPR027417">
    <property type="entry name" value="P-loop_NTPase"/>
</dbReference>
<organism evidence="1 2">
    <name type="scientific">Rickettsia akari (strain Hartford)</name>
    <dbReference type="NCBI Taxonomy" id="293614"/>
    <lineage>
        <taxon>Bacteria</taxon>
        <taxon>Pseudomonadati</taxon>
        <taxon>Pseudomonadota</taxon>
        <taxon>Alphaproteobacteria</taxon>
        <taxon>Rickettsiales</taxon>
        <taxon>Rickettsiaceae</taxon>
        <taxon>Rickettsieae</taxon>
        <taxon>Rickettsia</taxon>
        <taxon>spotted fever group</taxon>
    </lineage>
</organism>
<dbReference type="EMBL" id="CP000847">
    <property type="protein sequence ID" value="ABV75301.1"/>
    <property type="molecule type" value="Genomic_DNA"/>
</dbReference>
<dbReference type="SUPFAM" id="SSF52540">
    <property type="entry name" value="P-loop containing nucleoside triphosphate hydrolases"/>
    <property type="match status" value="1"/>
</dbReference>
<reference evidence="1" key="1">
    <citation type="submission" date="2007-09" db="EMBL/GenBank/DDBJ databases">
        <title>Complete Genome Sequence of Rickettsia akari.</title>
        <authorList>
            <person name="Madan A."/>
            <person name="Fahey J."/>
            <person name="Helton E."/>
            <person name="Ketteman M."/>
            <person name="Madan A."/>
            <person name="Rodrigues S."/>
            <person name="Sanchez A."/>
            <person name="Whiting M."/>
            <person name="Dasch G."/>
            <person name="Eremeeva M."/>
        </authorList>
    </citation>
    <scope>NUCLEOTIDE SEQUENCE</scope>
    <source>
        <strain evidence="1">Hartford</strain>
    </source>
</reference>
<dbReference type="KEGG" id="rak:A1C_05245"/>
<dbReference type="RefSeq" id="WP_012149931.1">
    <property type="nucleotide sequence ID" value="NC_009881.1"/>
</dbReference>